<keyword evidence="3" id="KW-0326">Glycosidase</keyword>
<dbReference type="PANTHER" id="PTHR43002">
    <property type="entry name" value="GLYCOGEN DEBRANCHING ENZYME"/>
    <property type="match status" value="1"/>
</dbReference>
<dbReference type="InterPro" id="IPR013783">
    <property type="entry name" value="Ig-like_fold"/>
</dbReference>
<comment type="similarity">
    <text evidence="1">Belongs to the glycosyl hydrolase 13 family.</text>
</comment>
<dbReference type="EMBL" id="SVER01000025">
    <property type="protein sequence ID" value="MBE5920153.1"/>
    <property type="molecule type" value="Genomic_DNA"/>
</dbReference>
<dbReference type="Gene3D" id="3.20.20.80">
    <property type="entry name" value="Glycosidases"/>
    <property type="match status" value="1"/>
</dbReference>
<dbReference type="InterPro" id="IPR017853">
    <property type="entry name" value="GH"/>
</dbReference>
<dbReference type="Gene3D" id="2.60.40.1180">
    <property type="entry name" value="Golgi alpha-mannosidase II"/>
    <property type="match status" value="1"/>
</dbReference>
<accession>A0A927UDK5</accession>
<dbReference type="SUPFAM" id="SSF51445">
    <property type="entry name" value="(Trans)glycosidases"/>
    <property type="match status" value="1"/>
</dbReference>
<reference evidence="3" key="1">
    <citation type="submission" date="2019-04" db="EMBL/GenBank/DDBJ databases">
        <title>Evolution of Biomass-Degrading Anaerobic Consortia Revealed by Metagenomics.</title>
        <authorList>
            <person name="Peng X."/>
        </authorList>
    </citation>
    <scope>NUCLEOTIDE SEQUENCE</scope>
    <source>
        <strain evidence="3">SIG311</strain>
    </source>
</reference>
<dbReference type="Pfam" id="PF00128">
    <property type="entry name" value="Alpha-amylase"/>
    <property type="match status" value="1"/>
</dbReference>
<evidence type="ECO:0000256" key="1">
    <source>
        <dbReference type="ARBA" id="ARBA00008061"/>
    </source>
</evidence>
<dbReference type="SMART" id="SM00642">
    <property type="entry name" value="Aamy"/>
    <property type="match status" value="1"/>
</dbReference>
<dbReference type="InterPro" id="IPR004193">
    <property type="entry name" value="Glyco_hydro_13_N"/>
</dbReference>
<dbReference type="CDD" id="cd02860">
    <property type="entry name" value="E_set_Pullulanase"/>
    <property type="match status" value="1"/>
</dbReference>
<dbReference type="SUPFAM" id="SSF81296">
    <property type="entry name" value="E set domains"/>
    <property type="match status" value="1"/>
</dbReference>
<dbReference type="Gene3D" id="2.60.40.10">
    <property type="entry name" value="Immunoglobulins"/>
    <property type="match status" value="1"/>
</dbReference>
<name>A0A927UDK5_9FIRM</name>
<comment type="caution">
    <text evidence="3">The sequence shown here is derived from an EMBL/GenBank/DDBJ whole genome shotgun (WGS) entry which is preliminary data.</text>
</comment>
<gene>
    <name evidence="3" type="primary">pulA</name>
    <name evidence="3" type="ORF">E7272_09960</name>
</gene>
<proteinExistence type="inferred from homology"/>
<dbReference type="InterPro" id="IPR013780">
    <property type="entry name" value="Glyco_hydro_b"/>
</dbReference>
<dbReference type="Proteomes" id="UP000766246">
    <property type="component" value="Unassembled WGS sequence"/>
</dbReference>
<dbReference type="InterPro" id="IPR014756">
    <property type="entry name" value="Ig_E-set"/>
</dbReference>
<dbReference type="Pfam" id="PF02922">
    <property type="entry name" value="CBM_48"/>
    <property type="match status" value="1"/>
</dbReference>
<evidence type="ECO:0000313" key="3">
    <source>
        <dbReference type="EMBL" id="MBE5920153.1"/>
    </source>
</evidence>
<sequence>MILYLGKISKEFNSKYNYDGQLGLKVTEESIELRVWAPEADSVSVNIYESGDISDNAISITIPMDYQEKGVFLARIDKSCMGRFYTYMVNRNGEATEACDPYAKAVGVNGDRAAIIDLKATNPKGWENDTNPNASLPANERVIYEAHVRDLTKSDSSNVKHKGLFKGVTESAAEDSKIGLNYIADLGVTHIQFLPIYDFGSVDEKNPGFNWGYDPKNYFAVEGSYSTDPYNPIARITELKEMIMACHNKGLSVVMDVVLNHVFDAKSFCFNKIVPGYFSRIDSNGIYSNGSFCGNDTASERYMVSKYIVDNILYWAKEYHIDGFRFDLVGLIDVDTINELIEKVHAIRPDVIFHGEGWELPTVMTAVKPLATQMNADKTPELAYFDDVIRNLLRGDNFHPTEKGYCNGAKSMKSLLKTCLMGKRYYTSNCNQLINYVSCHDDYTLYDKFKVAGADLADDILYKQCMLAAGICFISKGTPLILNGEEFARTKVDEEGNIVSNSYNSSDFVNAIDWNVLKDAKKQEMIKYYKSLIVFKRNYANVKFEGFKDGIDDESLLINGSLGDKRIVILINPENKEISYNLSEGTYNTIVCSDSKLVSKQYEGSVTVPSVGFMVLEEN</sequence>
<dbReference type="InterPro" id="IPR006047">
    <property type="entry name" value="GH13_cat_dom"/>
</dbReference>
<dbReference type="NCBIfam" id="TIGR02104">
    <property type="entry name" value="pulA_typeI"/>
    <property type="match status" value="1"/>
</dbReference>
<protein>
    <submittedName>
        <fullName evidence="3">Type I pullulanase</fullName>
        <ecNumber evidence="3">3.2.1.41</ecNumber>
    </submittedName>
</protein>
<dbReference type="EC" id="3.2.1.41" evidence="3"/>
<evidence type="ECO:0000259" key="2">
    <source>
        <dbReference type="SMART" id="SM00642"/>
    </source>
</evidence>
<evidence type="ECO:0000313" key="4">
    <source>
        <dbReference type="Proteomes" id="UP000766246"/>
    </source>
</evidence>
<dbReference type="AlphaFoldDB" id="A0A927UDK5"/>
<dbReference type="GO" id="GO:0005975">
    <property type="term" value="P:carbohydrate metabolic process"/>
    <property type="evidence" value="ECO:0007669"/>
    <property type="project" value="InterPro"/>
</dbReference>
<organism evidence="3 4">
    <name type="scientific">Pseudobutyrivibrio ruminis</name>
    <dbReference type="NCBI Taxonomy" id="46206"/>
    <lineage>
        <taxon>Bacteria</taxon>
        <taxon>Bacillati</taxon>
        <taxon>Bacillota</taxon>
        <taxon>Clostridia</taxon>
        <taxon>Lachnospirales</taxon>
        <taxon>Lachnospiraceae</taxon>
        <taxon>Pseudobutyrivibrio</taxon>
    </lineage>
</organism>
<dbReference type="InterPro" id="IPR011840">
    <property type="entry name" value="PulA_typeI"/>
</dbReference>
<feature type="domain" description="Glycosyl hydrolase family 13 catalytic" evidence="2">
    <location>
        <begin position="145"/>
        <end position="536"/>
    </location>
</feature>
<keyword evidence="3" id="KW-0378">Hydrolase</keyword>
<dbReference type="GO" id="GO:0051060">
    <property type="term" value="F:pullulanase activity"/>
    <property type="evidence" value="ECO:0007669"/>
    <property type="project" value="UniProtKB-EC"/>
</dbReference>
<dbReference type="CDD" id="cd11341">
    <property type="entry name" value="AmyAc_Pullulanase_LD-like"/>
    <property type="match status" value="1"/>
</dbReference>